<dbReference type="Proteomes" id="UP000024816">
    <property type="component" value="Unassembled WGS sequence"/>
</dbReference>
<reference evidence="1 2" key="1">
    <citation type="journal article" date="2014" name="Antonie Van Leeuwenhoek">
        <title>Hyphomonas beringensis sp. nov. and Hyphomonas chukchiensis sp. nov., isolated from surface seawater of the Bering Sea and Chukchi Sea.</title>
        <authorList>
            <person name="Li C."/>
            <person name="Lai Q."/>
            <person name="Li G."/>
            <person name="Dong C."/>
            <person name="Wang J."/>
            <person name="Liao Y."/>
            <person name="Shao Z."/>
        </authorList>
    </citation>
    <scope>NUCLEOTIDE SEQUENCE [LARGE SCALE GENOMIC DNA]</scope>
    <source>
        <strain evidence="1 2">VP2</strain>
    </source>
</reference>
<organism evidence="1 2">
    <name type="scientific">Hyphomonas jannaschiana VP2</name>
    <dbReference type="NCBI Taxonomy" id="1280952"/>
    <lineage>
        <taxon>Bacteria</taxon>
        <taxon>Pseudomonadati</taxon>
        <taxon>Pseudomonadota</taxon>
        <taxon>Alphaproteobacteria</taxon>
        <taxon>Hyphomonadales</taxon>
        <taxon>Hyphomonadaceae</taxon>
        <taxon>Hyphomonas</taxon>
    </lineage>
</organism>
<evidence type="ECO:0008006" key="3">
    <source>
        <dbReference type="Google" id="ProtNLM"/>
    </source>
</evidence>
<keyword evidence="2" id="KW-1185">Reference proteome</keyword>
<dbReference type="InterPro" id="IPR052551">
    <property type="entry name" value="UV-DNA_repair_photolyase"/>
</dbReference>
<dbReference type="EMBL" id="ARYJ01000002">
    <property type="protein sequence ID" value="KCZ90174.1"/>
    <property type="molecule type" value="Genomic_DNA"/>
</dbReference>
<protein>
    <recommendedName>
        <fullName evidence="3">Deoxyribodipyrimidine photolyase-like protein</fullName>
    </recommendedName>
</protein>
<dbReference type="PATRIC" id="fig|1280952.3.peg.615"/>
<dbReference type="Gene3D" id="1.25.40.80">
    <property type="match status" value="1"/>
</dbReference>
<comment type="caution">
    <text evidence="1">The sequence shown here is derived from an EMBL/GenBank/DDBJ whole genome shotgun (WGS) entry which is preliminary data.</text>
</comment>
<dbReference type="eggNOG" id="COG3046">
    <property type="taxonomic scope" value="Bacteria"/>
</dbReference>
<evidence type="ECO:0000313" key="2">
    <source>
        <dbReference type="Proteomes" id="UP000024816"/>
    </source>
</evidence>
<dbReference type="InterPro" id="IPR007357">
    <property type="entry name" value="PhrB-like"/>
</dbReference>
<dbReference type="InterPro" id="IPR014729">
    <property type="entry name" value="Rossmann-like_a/b/a_fold"/>
</dbReference>
<dbReference type="PANTHER" id="PTHR38657:SF1">
    <property type="entry name" value="SLR1343 PROTEIN"/>
    <property type="match status" value="1"/>
</dbReference>
<dbReference type="Pfam" id="PF04244">
    <property type="entry name" value="DPRP"/>
    <property type="match status" value="1"/>
</dbReference>
<dbReference type="Gene3D" id="3.40.50.620">
    <property type="entry name" value="HUPs"/>
    <property type="match status" value="1"/>
</dbReference>
<evidence type="ECO:0000313" key="1">
    <source>
        <dbReference type="EMBL" id="KCZ90174.1"/>
    </source>
</evidence>
<dbReference type="PANTHER" id="PTHR38657">
    <property type="entry name" value="SLR1343 PROTEIN"/>
    <property type="match status" value="1"/>
</dbReference>
<name>A0A059FHP9_9PROT</name>
<dbReference type="InterPro" id="IPR036134">
    <property type="entry name" value="Crypto/Photolyase_FAD-like_sf"/>
</dbReference>
<dbReference type="Gene3D" id="1.10.579.10">
    <property type="entry name" value="DNA Cyclobutane Dipyrimidine Photolyase, subunit A, domain 3"/>
    <property type="match status" value="1"/>
</dbReference>
<dbReference type="AlphaFoldDB" id="A0A059FHP9"/>
<proteinExistence type="predicted"/>
<dbReference type="Gene3D" id="1.10.10.1710">
    <property type="entry name" value="Deoxyribodipyrimidine photolyase-related"/>
    <property type="match status" value="1"/>
</dbReference>
<dbReference type="STRING" id="1280952.HJA_03066"/>
<sequence>MAYETNPHPVSYSLQPHRAARGKTQPITDLVFILGDQLSPSISSLKATSRDDARILMAEVMEEASYVPHHKKKIAFLFSAMRHFAESLRADGWRVDYVRLDDDGNSGSFTGELKRAIERHSADRVLVTEPGEWRVRQDMETWEDETGLPVEILEDDRFLCSHEEFRDWAEGRKALRMEYFYREMRRKTGLLMEDDEPAGGKWNFDAENRKPAKASLFMPKPHCVKPDPITEEVLTLVSDRFADNFGDLDPFWFAVTAEQAEAARDHFIAEALPDFGDYQDAMLAGEKFLYHSLLSFYINAGLLDPLETCRMAEEAWKAGDAPLNAVEGFIRQIIGWREYVRGIYWLKMPDYLELNFLDADRPLPDFYWTGETDMACLRAAITQTKEEAYAHHIQRLMITGNFALLAGIAPKTVHEWYLAVYADAYEWVELPNTLGMSQYADGGLLGTKPYAAGGNYISKMSDYCDGCRYDVKQKTGPDACPFNSLYWDFVSRNADKLRGNPRMARVYSTWDRMKDDRQGEYLETAEDFLASLDGE</sequence>
<accession>A0A059FHP9</accession>
<dbReference type="SUPFAM" id="SSF48173">
    <property type="entry name" value="Cryptochrome/photolyase FAD-binding domain"/>
    <property type="match status" value="1"/>
</dbReference>
<gene>
    <name evidence="1" type="ORF">HJA_03066</name>
</gene>